<keyword evidence="3" id="KW-0862">Zinc</keyword>
<dbReference type="InterPro" id="IPR006913">
    <property type="entry name" value="CENP-V/GFA"/>
</dbReference>
<dbReference type="EMBL" id="JAWJEJ010000002">
    <property type="protein sequence ID" value="MDV3459299.1"/>
    <property type="molecule type" value="Genomic_DNA"/>
</dbReference>
<sequence>MLKTYHGSCHCGAVRFEAEIDLAAGTGRCNCSICTKRRSWAALLKPDAFRLLSGEEVLRDYRFGTMQGSHRFCGTCGCAPFGEGNVPEIGGAFVSVQLGSLDDATDDELAAAPINYGDGRNDAWWQPPAVTSYL</sequence>
<dbReference type="PANTHER" id="PTHR28620:SF1">
    <property type="entry name" value="CENP-V_GFA DOMAIN-CONTAINING PROTEIN"/>
    <property type="match status" value="1"/>
</dbReference>
<dbReference type="InterPro" id="IPR052355">
    <property type="entry name" value="CENP-V-like"/>
</dbReference>
<keyword evidence="2" id="KW-0479">Metal-binding</keyword>
<evidence type="ECO:0000256" key="3">
    <source>
        <dbReference type="ARBA" id="ARBA00022833"/>
    </source>
</evidence>
<proteinExistence type="inferred from homology"/>
<comment type="similarity">
    <text evidence="1">Belongs to the Gfa family.</text>
</comment>
<dbReference type="RefSeq" id="WP_317228449.1">
    <property type="nucleotide sequence ID" value="NZ_JAWJEJ010000002.1"/>
</dbReference>
<reference evidence="5 6" key="1">
    <citation type="submission" date="2023-10" db="EMBL/GenBank/DDBJ databases">
        <title>Sphingomonas sp. HF-S4 16S ribosomal RNA gene Genome sequencing and assembly.</title>
        <authorList>
            <person name="Lee H."/>
        </authorList>
    </citation>
    <scope>NUCLEOTIDE SEQUENCE [LARGE SCALE GENOMIC DNA]</scope>
    <source>
        <strain evidence="5 6">HF-S4</strain>
    </source>
</reference>
<keyword evidence="6" id="KW-1185">Reference proteome</keyword>
<dbReference type="Proteomes" id="UP001273531">
    <property type="component" value="Unassembled WGS sequence"/>
</dbReference>
<evidence type="ECO:0000259" key="4">
    <source>
        <dbReference type="PROSITE" id="PS51891"/>
    </source>
</evidence>
<name>A0ABU3YDA0_9SPHN</name>
<dbReference type="InterPro" id="IPR011057">
    <property type="entry name" value="Mss4-like_sf"/>
</dbReference>
<dbReference type="PANTHER" id="PTHR28620">
    <property type="entry name" value="CENTROMERE PROTEIN V"/>
    <property type="match status" value="1"/>
</dbReference>
<evidence type="ECO:0000313" key="6">
    <source>
        <dbReference type="Proteomes" id="UP001273531"/>
    </source>
</evidence>
<comment type="caution">
    <text evidence="5">The sequence shown here is derived from an EMBL/GenBank/DDBJ whole genome shotgun (WGS) entry which is preliminary data.</text>
</comment>
<organism evidence="5 6">
    <name type="scientific">Sphingomonas agrestis</name>
    <dbReference type="NCBI Taxonomy" id="3080540"/>
    <lineage>
        <taxon>Bacteria</taxon>
        <taxon>Pseudomonadati</taxon>
        <taxon>Pseudomonadota</taxon>
        <taxon>Alphaproteobacteria</taxon>
        <taxon>Sphingomonadales</taxon>
        <taxon>Sphingomonadaceae</taxon>
        <taxon>Sphingomonas</taxon>
    </lineage>
</organism>
<evidence type="ECO:0000256" key="2">
    <source>
        <dbReference type="ARBA" id="ARBA00022723"/>
    </source>
</evidence>
<gene>
    <name evidence="5" type="ORF">RZN05_20060</name>
</gene>
<evidence type="ECO:0000313" key="5">
    <source>
        <dbReference type="EMBL" id="MDV3459299.1"/>
    </source>
</evidence>
<dbReference type="Gene3D" id="2.170.150.70">
    <property type="match status" value="1"/>
</dbReference>
<dbReference type="PROSITE" id="PS51891">
    <property type="entry name" value="CENP_V_GFA"/>
    <property type="match status" value="1"/>
</dbReference>
<feature type="domain" description="CENP-V/GFA" evidence="4">
    <location>
        <begin position="5"/>
        <end position="126"/>
    </location>
</feature>
<evidence type="ECO:0000256" key="1">
    <source>
        <dbReference type="ARBA" id="ARBA00005495"/>
    </source>
</evidence>
<dbReference type="SUPFAM" id="SSF51316">
    <property type="entry name" value="Mss4-like"/>
    <property type="match status" value="1"/>
</dbReference>
<dbReference type="Pfam" id="PF04828">
    <property type="entry name" value="GFA"/>
    <property type="match status" value="1"/>
</dbReference>
<accession>A0ABU3YDA0</accession>
<protein>
    <submittedName>
        <fullName evidence="5">GFA family protein</fullName>
    </submittedName>
</protein>